<proteinExistence type="predicted"/>
<dbReference type="SMART" id="SM00448">
    <property type="entry name" value="REC"/>
    <property type="match status" value="1"/>
</dbReference>
<dbReference type="Gene3D" id="2.40.50.1020">
    <property type="entry name" value="LytTr DNA-binding domain"/>
    <property type="match status" value="1"/>
</dbReference>
<dbReference type="GO" id="GO:0000156">
    <property type="term" value="F:phosphorelay response regulator activity"/>
    <property type="evidence" value="ECO:0007669"/>
    <property type="project" value="InterPro"/>
</dbReference>
<dbReference type="SMART" id="SM00850">
    <property type="entry name" value="LytTR"/>
    <property type="match status" value="1"/>
</dbReference>
<evidence type="ECO:0000313" key="5">
    <source>
        <dbReference type="Proteomes" id="UP000289734"/>
    </source>
</evidence>
<dbReference type="PANTHER" id="PTHR37299:SF1">
    <property type="entry name" value="STAGE 0 SPORULATION PROTEIN A HOMOLOG"/>
    <property type="match status" value="1"/>
</dbReference>
<protein>
    <submittedName>
        <fullName evidence="4">Response regulator transcription factor</fullName>
    </submittedName>
</protein>
<dbReference type="AlphaFoldDB" id="A0A4V1N5E2"/>
<dbReference type="EMBL" id="SBKQ01000001">
    <property type="protein sequence ID" value="RXR35356.1"/>
    <property type="molecule type" value="Genomic_DNA"/>
</dbReference>
<feature type="domain" description="Response regulatory" evidence="2">
    <location>
        <begin position="3"/>
        <end position="116"/>
    </location>
</feature>
<feature type="modified residue" description="4-aspartylphosphate" evidence="1">
    <location>
        <position position="55"/>
    </location>
</feature>
<dbReference type="InterPro" id="IPR011006">
    <property type="entry name" value="CheY-like_superfamily"/>
</dbReference>
<dbReference type="InterPro" id="IPR007492">
    <property type="entry name" value="LytTR_DNA-bd_dom"/>
</dbReference>
<feature type="domain" description="HTH LytTR-type" evidence="3">
    <location>
        <begin position="146"/>
        <end position="246"/>
    </location>
</feature>
<comment type="caution">
    <text evidence="4">The sequence shown here is derived from an EMBL/GenBank/DDBJ whole genome shotgun (WGS) entry which is preliminary data.</text>
</comment>
<evidence type="ECO:0000313" key="4">
    <source>
        <dbReference type="EMBL" id="RXR35356.1"/>
    </source>
</evidence>
<accession>A0A4V1N5E2</accession>
<evidence type="ECO:0000259" key="3">
    <source>
        <dbReference type="PROSITE" id="PS50930"/>
    </source>
</evidence>
<dbReference type="PROSITE" id="PS50930">
    <property type="entry name" value="HTH_LYTTR"/>
    <property type="match status" value="1"/>
</dbReference>
<dbReference type="Gene3D" id="3.40.50.2300">
    <property type="match status" value="1"/>
</dbReference>
<reference evidence="5" key="1">
    <citation type="submission" date="2019-01" db="EMBL/GenBank/DDBJ databases">
        <title>Cytophagaceae bacterium strain CAR-16.</title>
        <authorList>
            <person name="Chen W.-M."/>
        </authorList>
    </citation>
    <scope>NUCLEOTIDE SEQUENCE [LARGE SCALE GENOMIC DNA]</scope>
    <source>
        <strain evidence="5">ICH-30</strain>
    </source>
</reference>
<dbReference type="Pfam" id="PF00072">
    <property type="entry name" value="Response_reg"/>
    <property type="match status" value="1"/>
</dbReference>
<sequence>MMNAVLIDDELNALKSLAWEIETFCNDVTVIGQFSDPLEALKYVEKNTVDIIFLDIEMPGLNGFQFIDLCPAKGLKIIITTAYDQYAIQAIKKRAFDYLLKPIDSDDLKECVEKIKFEINQEKLHVDIEKILLDFTSKTNSNYQRLSFNSESKLFFYNADDILYVKSEGNNSYIYFDKTKKKLINHNLKAVEDKLLNFPFARVHNSFIINLNKLIEFNKSEQYVILDYDVIIPVSRQKKDELINKL</sequence>
<name>A0A4V1N5E2_9FLAO</name>
<keyword evidence="1" id="KW-0597">Phosphoprotein</keyword>
<dbReference type="Pfam" id="PF04397">
    <property type="entry name" value="LytTR"/>
    <property type="match status" value="1"/>
</dbReference>
<dbReference type="InterPro" id="IPR046947">
    <property type="entry name" value="LytR-like"/>
</dbReference>
<evidence type="ECO:0000256" key="1">
    <source>
        <dbReference type="PROSITE-ProRule" id="PRU00169"/>
    </source>
</evidence>
<evidence type="ECO:0000259" key="2">
    <source>
        <dbReference type="PROSITE" id="PS50110"/>
    </source>
</evidence>
<dbReference type="InterPro" id="IPR001789">
    <property type="entry name" value="Sig_transdc_resp-reg_receiver"/>
</dbReference>
<dbReference type="PANTHER" id="PTHR37299">
    <property type="entry name" value="TRANSCRIPTIONAL REGULATOR-RELATED"/>
    <property type="match status" value="1"/>
</dbReference>
<keyword evidence="5" id="KW-1185">Reference proteome</keyword>
<dbReference type="Proteomes" id="UP000289734">
    <property type="component" value="Unassembled WGS sequence"/>
</dbReference>
<dbReference type="GO" id="GO:0003677">
    <property type="term" value="F:DNA binding"/>
    <property type="evidence" value="ECO:0007669"/>
    <property type="project" value="InterPro"/>
</dbReference>
<dbReference type="PROSITE" id="PS50110">
    <property type="entry name" value="RESPONSE_REGULATORY"/>
    <property type="match status" value="1"/>
</dbReference>
<dbReference type="SUPFAM" id="SSF52172">
    <property type="entry name" value="CheY-like"/>
    <property type="match status" value="1"/>
</dbReference>
<organism evidence="4 5">
    <name type="scientific">Flavobacterium piscinae</name>
    <dbReference type="NCBI Taxonomy" id="2506424"/>
    <lineage>
        <taxon>Bacteria</taxon>
        <taxon>Pseudomonadati</taxon>
        <taxon>Bacteroidota</taxon>
        <taxon>Flavobacteriia</taxon>
        <taxon>Flavobacteriales</taxon>
        <taxon>Flavobacteriaceae</taxon>
        <taxon>Flavobacterium</taxon>
    </lineage>
</organism>
<gene>
    <name evidence="4" type="ORF">EQG68_00235</name>
</gene>
<dbReference type="OrthoDB" id="2168082at2"/>